<evidence type="ECO:0000256" key="2">
    <source>
        <dbReference type="ARBA" id="ARBA00010139"/>
    </source>
</evidence>
<keyword evidence="7" id="KW-1185">Reference proteome</keyword>
<dbReference type="RefSeq" id="XP_025395310.1">
    <property type="nucleotide sequence ID" value="XM_025544960.1"/>
</dbReference>
<evidence type="ECO:0000256" key="3">
    <source>
        <dbReference type="ARBA" id="ARBA00022630"/>
    </source>
</evidence>
<dbReference type="AlphaFoldDB" id="A0A317V9C5"/>
<comment type="cofactor">
    <cofactor evidence="1">
        <name>FAD</name>
        <dbReference type="ChEBI" id="CHEBI:57692"/>
    </cofactor>
</comment>
<evidence type="ECO:0000313" key="6">
    <source>
        <dbReference type="EMBL" id="PWY68600.1"/>
    </source>
</evidence>
<dbReference type="STRING" id="1448321.A0A317V9C5"/>
<dbReference type="Pfam" id="PF07992">
    <property type="entry name" value="Pyr_redox_2"/>
    <property type="match status" value="1"/>
</dbReference>
<keyword evidence="6" id="KW-0503">Monooxygenase</keyword>
<dbReference type="InterPro" id="IPR023753">
    <property type="entry name" value="FAD/NAD-binding_dom"/>
</dbReference>
<name>A0A317V9C5_9EURO</name>
<feature type="domain" description="FAD/NAD(P)-binding" evidence="5">
    <location>
        <begin position="15"/>
        <end position="218"/>
    </location>
</feature>
<evidence type="ECO:0000313" key="7">
    <source>
        <dbReference type="Proteomes" id="UP000247233"/>
    </source>
</evidence>
<evidence type="ECO:0000259" key="5">
    <source>
        <dbReference type="Pfam" id="PF07992"/>
    </source>
</evidence>
<sequence length="506" mass="57696">MTQKLSSSDIPSYSQIACIGAGFSAVALGATLQRWYGFEDIHFFDRHPTSGGTWYINSYPGAGCDVPSVLYSYSFEPNPNWTKLMPSKEEIKQYHDHVLEKYRLQHKMTFSTEVIGSVWRDDADRWLIYLRDLQTGRTFTHECQVLFTATGLLVEPRPCDIPGAEGFQGAIFHSARWNHDVDLEGKNVVVVGNGCTATQIVPALAKKVKSLTQIIRSQHWVFPTSNFTYGPFLQWVFRHIPFALKLHRFQIFLVAENSIRLFPMTKAAARLREQWRKKVESYMRATAPAKYHDILIPDFEVGCKRRIFDCCYLQSLNNDNVVLTDSKIEKIVKEGIQTNRGIIPADAIVLATGFQTSKFLPNMDVVGRDGKSLNDHWSEFGGPSAYNCSVMNGFPNFFMLLGPNAATGHTSALIAAENSVNYALRILKPVLEGKASAVEVKQDAERDYIYWVQDALSKRVWNAGCVSWYLNDRRWNSIAYPWTQGHYWWRSLFPTWSDWNIKVSLL</sequence>
<keyword evidence="3" id="KW-0285">Flavoprotein</keyword>
<dbReference type="PANTHER" id="PTHR42877">
    <property type="entry name" value="L-ORNITHINE N(5)-MONOOXYGENASE-RELATED"/>
    <property type="match status" value="1"/>
</dbReference>
<accession>A0A317V9C5</accession>
<reference evidence="6 7" key="1">
    <citation type="submission" date="2016-12" db="EMBL/GenBank/DDBJ databases">
        <title>The genomes of Aspergillus section Nigri reveals drivers in fungal speciation.</title>
        <authorList>
            <consortium name="DOE Joint Genome Institute"/>
            <person name="Vesth T.C."/>
            <person name="Nybo J."/>
            <person name="Theobald S."/>
            <person name="Brandl J."/>
            <person name="Frisvad J.C."/>
            <person name="Nielsen K.F."/>
            <person name="Lyhne E.K."/>
            <person name="Kogle M.E."/>
            <person name="Kuo A."/>
            <person name="Riley R."/>
            <person name="Clum A."/>
            <person name="Nolan M."/>
            <person name="Lipzen A."/>
            <person name="Salamov A."/>
            <person name="Henrissat B."/>
            <person name="Wiebenga A."/>
            <person name="De Vries R.P."/>
            <person name="Grigoriev I.V."/>
            <person name="Mortensen U.H."/>
            <person name="Andersen M.R."/>
            <person name="Baker S.E."/>
        </authorList>
    </citation>
    <scope>NUCLEOTIDE SEQUENCE [LARGE SCALE GENOMIC DNA]</scope>
    <source>
        <strain evidence="6 7">CBS 117.55</strain>
    </source>
</reference>
<proteinExistence type="inferred from homology"/>
<comment type="similarity">
    <text evidence="2">Belongs to the FAD-binding monooxygenase family.</text>
</comment>
<dbReference type="Proteomes" id="UP000247233">
    <property type="component" value="Unassembled WGS sequence"/>
</dbReference>
<dbReference type="GO" id="GO:0004497">
    <property type="term" value="F:monooxygenase activity"/>
    <property type="evidence" value="ECO:0007669"/>
    <property type="project" value="UniProtKB-KW"/>
</dbReference>
<comment type="caution">
    <text evidence="6">The sequence shown here is derived from an EMBL/GenBank/DDBJ whole genome shotgun (WGS) entry which is preliminary data.</text>
</comment>
<gene>
    <name evidence="6" type="ORF">BO70DRAFT_374287</name>
</gene>
<dbReference type="Gene3D" id="3.50.50.60">
    <property type="entry name" value="FAD/NAD(P)-binding domain"/>
    <property type="match status" value="2"/>
</dbReference>
<dbReference type="InterPro" id="IPR036188">
    <property type="entry name" value="FAD/NAD-bd_sf"/>
</dbReference>
<protein>
    <submittedName>
        <fullName evidence="6">Putative monooxygenase</fullName>
    </submittedName>
</protein>
<dbReference type="OrthoDB" id="74360at2759"/>
<dbReference type="SUPFAM" id="SSF51905">
    <property type="entry name" value="FAD/NAD(P)-binding domain"/>
    <property type="match status" value="1"/>
</dbReference>
<organism evidence="6 7">
    <name type="scientific">Aspergillus heteromorphus CBS 117.55</name>
    <dbReference type="NCBI Taxonomy" id="1448321"/>
    <lineage>
        <taxon>Eukaryota</taxon>
        <taxon>Fungi</taxon>
        <taxon>Dikarya</taxon>
        <taxon>Ascomycota</taxon>
        <taxon>Pezizomycotina</taxon>
        <taxon>Eurotiomycetes</taxon>
        <taxon>Eurotiomycetidae</taxon>
        <taxon>Eurotiales</taxon>
        <taxon>Aspergillaceae</taxon>
        <taxon>Aspergillus</taxon>
        <taxon>Aspergillus subgen. Circumdati</taxon>
    </lineage>
</organism>
<dbReference type="GeneID" id="37067197"/>
<dbReference type="VEuPathDB" id="FungiDB:BO70DRAFT_374287"/>
<keyword evidence="4" id="KW-0274">FAD</keyword>
<dbReference type="EMBL" id="MSFL01000035">
    <property type="protein sequence ID" value="PWY68600.1"/>
    <property type="molecule type" value="Genomic_DNA"/>
</dbReference>
<dbReference type="PANTHER" id="PTHR42877:SF10">
    <property type="entry name" value="L-ORNITHINE N(5)-OXYGENASE"/>
    <property type="match status" value="1"/>
</dbReference>
<keyword evidence="6" id="KW-0560">Oxidoreductase</keyword>
<dbReference type="InterPro" id="IPR051209">
    <property type="entry name" value="FAD-bind_Monooxygenase_sf"/>
</dbReference>
<evidence type="ECO:0000256" key="4">
    <source>
        <dbReference type="ARBA" id="ARBA00022827"/>
    </source>
</evidence>
<evidence type="ECO:0000256" key="1">
    <source>
        <dbReference type="ARBA" id="ARBA00001974"/>
    </source>
</evidence>